<evidence type="ECO:0000256" key="1">
    <source>
        <dbReference type="PROSITE-ProRule" id="PRU00221"/>
    </source>
</evidence>
<comment type="caution">
    <text evidence="3">The sequence shown here is derived from an EMBL/GenBank/DDBJ whole genome shotgun (WGS) entry which is preliminary data.</text>
</comment>
<reference evidence="3 4" key="1">
    <citation type="submission" date="2019-01" db="EMBL/GenBank/DDBJ databases">
        <title>Genome sequencing of the rare red list fungi Fomitopsis rosea.</title>
        <authorList>
            <person name="Buettner E."/>
            <person name="Kellner H."/>
        </authorList>
    </citation>
    <scope>NUCLEOTIDE SEQUENCE [LARGE SCALE GENOMIC DNA]</scope>
    <source>
        <strain evidence="3 4">DSM 105464</strain>
    </source>
</reference>
<proteinExistence type="predicted"/>
<dbReference type="InterPro" id="IPR001680">
    <property type="entry name" value="WD40_rpt"/>
</dbReference>
<sequence>MCRPPDERQGQVGHSGGGGAESPEEPSHPGGLGYRAVGSRGAIRYQDSLKRSGGTARPSAVDSEEAETSPAAAIAALVRQESGGSLESFAHRGSSGATGLPDFPGRRVPGRPVRSWSAPNIGGHAPARATMADQDVRTSRTTGGRGFLLSGSEDRRIRYWDLSRVDRSEVLTGMDADTDKSTYSSVAATSDSAPSRLLETWVSSLSASHSVKRPPQRLSLISHNQHDLLRGHQDNVTALACIDSPFRGAL</sequence>
<dbReference type="InterPro" id="IPR015943">
    <property type="entry name" value="WD40/YVTN_repeat-like_dom_sf"/>
</dbReference>
<organism evidence="3 4">
    <name type="scientific">Rhodofomes roseus</name>
    <dbReference type="NCBI Taxonomy" id="34475"/>
    <lineage>
        <taxon>Eukaryota</taxon>
        <taxon>Fungi</taxon>
        <taxon>Dikarya</taxon>
        <taxon>Basidiomycota</taxon>
        <taxon>Agaricomycotina</taxon>
        <taxon>Agaricomycetes</taxon>
        <taxon>Polyporales</taxon>
        <taxon>Rhodofomes</taxon>
    </lineage>
</organism>
<gene>
    <name evidence="3" type="ORF">EVJ58_g8176</name>
</gene>
<accession>A0A4Y9XZH4</accession>
<feature type="region of interest" description="Disordered" evidence="2">
    <location>
        <begin position="1"/>
        <end position="147"/>
    </location>
</feature>
<feature type="repeat" description="WD" evidence="1">
    <location>
        <begin position="147"/>
        <end position="170"/>
    </location>
</feature>
<name>A0A4Y9XZH4_9APHY</name>
<evidence type="ECO:0000313" key="3">
    <source>
        <dbReference type="EMBL" id="TFY55546.1"/>
    </source>
</evidence>
<dbReference type="Gene3D" id="2.130.10.10">
    <property type="entry name" value="YVTN repeat-like/Quinoprotein amine dehydrogenase"/>
    <property type="match status" value="1"/>
</dbReference>
<dbReference type="STRING" id="34475.A0A4Y9XZH4"/>
<dbReference type="PROSITE" id="PS50082">
    <property type="entry name" value="WD_REPEATS_2"/>
    <property type="match status" value="1"/>
</dbReference>
<evidence type="ECO:0000313" key="4">
    <source>
        <dbReference type="Proteomes" id="UP000298390"/>
    </source>
</evidence>
<dbReference type="Proteomes" id="UP000298390">
    <property type="component" value="Unassembled WGS sequence"/>
</dbReference>
<evidence type="ECO:0000256" key="2">
    <source>
        <dbReference type="SAM" id="MobiDB-lite"/>
    </source>
</evidence>
<keyword evidence="1" id="KW-0853">WD repeat</keyword>
<dbReference type="EMBL" id="SEKV01000581">
    <property type="protein sequence ID" value="TFY55546.1"/>
    <property type="molecule type" value="Genomic_DNA"/>
</dbReference>
<protein>
    <submittedName>
        <fullName evidence="3">Uncharacterized protein</fullName>
    </submittedName>
</protein>
<dbReference type="AlphaFoldDB" id="A0A4Y9XZH4"/>